<gene>
    <name evidence="2" type="ORF">PLAN_40440</name>
</gene>
<organism evidence="2 3">
    <name type="scientific">Planktothrix rubescens CCAP 1459/22</name>
    <dbReference type="NCBI Taxonomy" id="329571"/>
    <lineage>
        <taxon>Bacteria</taxon>
        <taxon>Bacillati</taxon>
        <taxon>Cyanobacteriota</taxon>
        <taxon>Cyanophyceae</taxon>
        <taxon>Oscillatoriophycideae</taxon>
        <taxon>Oscillatoriales</taxon>
        <taxon>Microcoleaceae</taxon>
        <taxon>Planktothrix</taxon>
    </lineage>
</organism>
<evidence type="ECO:0000259" key="1">
    <source>
        <dbReference type="Pfam" id="PF01850"/>
    </source>
</evidence>
<dbReference type="InterPro" id="IPR029060">
    <property type="entry name" value="PIN-like_dom_sf"/>
</dbReference>
<dbReference type="InterPro" id="IPR002716">
    <property type="entry name" value="PIN_dom"/>
</dbReference>
<protein>
    <recommendedName>
        <fullName evidence="1">PIN domain-containing protein</fullName>
    </recommendedName>
</protein>
<evidence type="ECO:0000313" key="3">
    <source>
        <dbReference type="Proteomes" id="UP000196521"/>
    </source>
</evidence>
<dbReference type="EMBL" id="LR812490">
    <property type="protein sequence ID" value="CAC5344025.1"/>
    <property type="molecule type" value="Genomic_DNA"/>
</dbReference>
<dbReference type="RefSeq" id="WP_087882239.1">
    <property type="nucleotide sequence ID" value="NZ_LR812490.1"/>
</dbReference>
<dbReference type="Proteomes" id="UP000196521">
    <property type="component" value="Chromosome"/>
</dbReference>
<evidence type="ECO:0000313" key="2">
    <source>
        <dbReference type="EMBL" id="CAC5344025.1"/>
    </source>
</evidence>
<feature type="domain" description="PIN" evidence="1">
    <location>
        <begin position="4"/>
        <end position="115"/>
    </location>
</feature>
<dbReference type="Pfam" id="PF01850">
    <property type="entry name" value="PIN"/>
    <property type="match status" value="1"/>
</dbReference>
<comment type="caution">
    <text evidence="2">The sequence shown here is derived from an EMBL/GenBank/DDBJ whole genome shotgun (WGS) entry which is preliminary data.</text>
</comment>
<keyword evidence="3" id="KW-1185">Reference proteome</keyword>
<dbReference type="Gene3D" id="3.40.50.1010">
    <property type="entry name" value="5'-nuclease"/>
    <property type="match status" value="1"/>
</dbReference>
<reference evidence="2" key="1">
    <citation type="submission" date="2020-05" db="EMBL/GenBank/DDBJ databases">
        <authorList>
            <consortium name="Genoscope - CEA"/>
            <person name="William W."/>
        </authorList>
    </citation>
    <scope>NUCLEOTIDE SEQUENCE [LARGE SCALE GENOMIC DNA]</scope>
    <source>
        <strain evidence="2">PCC 7821</strain>
    </source>
</reference>
<accession>A0A6J7ZJJ8</accession>
<dbReference type="SUPFAM" id="SSF88723">
    <property type="entry name" value="PIN domain-like"/>
    <property type="match status" value="1"/>
</dbReference>
<name>A0A6J7ZJJ8_PLARU</name>
<proteinExistence type="predicted"/>
<dbReference type="EMBL" id="CZCZ02000014">
    <property type="protein sequence ID" value="CAC5344025.1"/>
    <property type="molecule type" value="Genomic_DNA"/>
</dbReference>
<dbReference type="CDD" id="cd18686">
    <property type="entry name" value="PIN_VapC-like"/>
    <property type="match status" value="1"/>
</dbReference>
<sequence>MKFLVDTCGWLEWLTDGVLADEFAPYLNDSDNLIIPTSIQYELHKWICRERDVVLAMEIIELTQQSTVIPLTQSLALLASELSQKHKLSFADSIIYATAQQESVKLITSDNHKKKMGEWKLSVFRPERKRDTGEFIPIEISKNVLESKTHE</sequence>
<dbReference type="AlphaFoldDB" id="A0A6J7ZJJ8"/>